<feature type="region of interest" description="Disordered" evidence="1">
    <location>
        <begin position="2299"/>
        <end position="2346"/>
    </location>
</feature>
<feature type="compositionally biased region" description="Polar residues" evidence="1">
    <location>
        <begin position="1336"/>
        <end position="1348"/>
    </location>
</feature>
<feature type="region of interest" description="Disordered" evidence="1">
    <location>
        <begin position="2633"/>
        <end position="2714"/>
    </location>
</feature>
<feature type="compositionally biased region" description="Polar residues" evidence="1">
    <location>
        <begin position="1032"/>
        <end position="1044"/>
    </location>
</feature>
<feature type="compositionally biased region" description="Polar residues" evidence="1">
    <location>
        <begin position="3494"/>
        <end position="3504"/>
    </location>
</feature>
<feature type="compositionally biased region" description="Polar residues" evidence="1">
    <location>
        <begin position="2133"/>
        <end position="2149"/>
    </location>
</feature>
<feature type="compositionally biased region" description="Low complexity" evidence="1">
    <location>
        <begin position="1109"/>
        <end position="1123"/>
    </location>
</feature>
<feature type="compositionally biased region" description="Polar residues" evidence="1">
    <location>
        <begin position="456"/>
        <end position="474"/>
    </location>
</feature>
<proteinExistence type="predicted"/>
<feature type="region of interest" description="Disordered" evidence="1">
    <location>
        <begin position="978"/>
        <end position="1153"/>
    </location>
</feature>
<feature type="compositionally biased region" description="Low complexity" evidence="1">
    <location>
        <begin position="2996"/>
        <end position="3008"/>
    </location>
</feature>
<feature type="region of interest" description="Disordered" evidence="1">
    <location>
        <begin position="3157"/>
        <end position="3177"/>
    </location>
</feature>
<feature type="region of interest" description="Disordered" evidence="1">
    <location>
        <begin position="3258"/>
        <end position="3278"/>
    </location>
</feature>
<feature type="compositionally biased region" description="Polar residues" evidence="1">
    <location>
        <begin position="781"/>
        <end position="795"/>
    </location>
</feature>
<feature type="compositionally biased region" description="Polar residues" evidence="1">
    <location>
        <begin position="805"/>
        <end position="814"/>
    </location>
</feature>
<feature type="compositionally biased region" description="Polar residues" evidence="1">
    <location>
        <begin position="1093"/>
        <end position="1102"/>
    </location>
</feature>
<feature type="compositionally biased region" description="Basic and acidic residues" evidence="1">
    <location>
        <begin position="732"/>
        <end position="747"/>
    </location>
</feature>
<feature type="compositionally biased region" description="Polar residues" evidence="1">
    <location>
        <begin position="647"/>
        <end position="662"/>
    </location>
</feature>
<feature type="compositionally biased region" description="Gly residues" evidence="1">
    <location>
        <begin position="3551"/>
        <end position="3562"/>
    </location>
</feature>
<feature type="compositionally biased region" description="Polar residues" evidence="1">
    <location>
        <begin position="2491"/>
        <end position="2524"/>
    </location>
</feature>
<feature type="compositionally biased region" description="Basic and acidic residues" evidence="1">
    <location>
        <begin position="1570"/>
        <end position="1579"/>
    </location>
</feature>
<feature type="region of interest" description="Disordered" evidence="1">
    <location>
        <begin position="732"/>
        <end position="964"/>
    </location>
</feature>
<feature type="region of interest" description="Disordered" evidence="1">
    <location>
        <begin position="1172"/>
        <end position="1217"/>
    </location>
</feature>
<organism evidence="2 3">
    <name type="scientific">Ascobolus immersus RN42</name>
    <dbReference type="NCBI Taxonomy" id="1160509"/>
    <lineage>
        <taxon>Eukaryota</taxon>
        <taxon>Fungi</taxon>
        <taxon>Dikarya</taxon>
        <taxon>Ascomycota</taxon>
        <taxon>Pezizomycotina</taxon>
        <taxon>Pezizomycetes</taxon>
        <taxon>Pezizales</taxon>
        <taxon>Ascobolaceae</taxon>
        <taxon>Ascobolus</taxon>
    </lineage>
</organism>
<feature type="compositionally biased region" description="Polar residues" evidence="1">
    <location>
        <begin position="1268"/>
        <end position="1288"/>
    </location>
</feature>
<feature type="compositionally biased region" description="Polar residues" evidence="1">
    <location>
        <begin position="416"/>
        <end position="445"/>
    </location>
</feature>
<gene>
    <name evidence="2" type="ORF">BJ508DRAFT_314308</name>
</gene>
<feature type="compositionally biased region" description="Low complexity" evidence="1">
    <location>
        <begin position="3347"/>
        <end position="3361"/>
    </location>
</feature>
<feature type="region of interest" description="Disordered" evidence="1">
    <location>
        <begin position="2075"/>
        <end position="2107"/>
    </location>
</feature>
<feature type="compositionally biased region" description="Basic and acidic residues" evidence="1">
    <location>
        <begin position="3049"/>
        <end position="3058"/>
    </location>
</feature>
<feature type="compositionally biased region" description="Polar residues" evidence="1">
    <location>
        <begin position="1404"/>
        <end position="1423"/>
    </location>
</feature>
<feature type="compositionally biased region" description="Basic and acidic residues" evidence="1">
    <location>
        <begin position="637"/>
        <end position="646"/>
    </location>
</feature>
<feature type="compositionally biased region" description="Gly residues" evidence="1">
    <location>
        <begin position="3576"/>
        <end position="3602"/>
    </location>
</feature>
<feature type="compositionally biased region" description="Polar residues" evidence="1">
    <location>
        <begin position="1172"/>
        <end position="1181"/>
    </location>
</feature>
<feature type="compositionally biased region" description="Polar residues" evidence="1">
    <location>
        <begin position="2696"/>
        <end position="2714"/>
    </location>
</feature>
<evidence type="ECO:0000313" key="2">
    <source>
        <dbReference type="EMBL" id="RPA72931.1"/>
    </source>
</evidence>
<feature type="compositionally biased region" description="Polar residues" evidence="1">
    <location>
        <begin position="1205"/>
        <end position="1217"/>
    </location>
</feature>
<feature type="compositionally biased region" description="Low complexity" evidence="1">
    <location>
        <begin position="3563"/>
        <end position="3575"/>
    </location>
</feature>
<evidence type="ECO:0000313" key="3">
    <source>
        <dbReference type="Proteomes" id="UP000275078"/>
    </source>
</evidence>
<feature type="region of interest" description="Disordered" evidence="1">
    <location>
        <begin position="1975"/>
        <end position="2021"/>
    </location>
</feature>
<keyword evidence="3" id="KW-1185">Reference proteome</keyword>
<protein>
    <submittedName>
        <fullName evidence="2">Uncharacterized protein</fullName>
    </submittedName>
</protein>
<feature type="compositionally biased region" description="Basic residues" evidence="1">
    <location>
        <begin position="53"/>
        <end position="65"/>
    </location>
</feature>
<feature type="region of interest" description="Disordered" evidence="1">
    <location>
        <begin position="2133"/>
        <end position="2160"/>
    </location>
</feature>
<feature type="compositionally biased region" description="Acidic residues" evidence="1">
    <location>
        <begin position="2923"/>
        <end position="2944"/>
    </location>
</feature>
<feature type="region of interest" description="Disordered" evidence="1">
    <location>
        <begin position="405"/>
        <end position="607"/>
    </location>
</feature>
<accession>A0A3N4HLG5</accession>
<feature type="compositionally biased region" description="Low complexity" evidence="1">
    <location>
        <begin position="1138"/>
        <end position="1150"/>
    </location>
</feature>
<feature type="compositionally biased region" description="Polar residues" evidence="1">
    <location>
        <begin position="890"/>
        <end position="900"/>
    </location>
</feature>
<feature type="compositionally biased region" description="Polar residues" evidence="1">
    <location>
        <begin position="1366"/>
        <end position="1376"/>
    </location>
</feature>
<feature type="region of interest" description="Disordered" evidence="1">
    <location>
        <begin position="25"/>
        <end position="109"/>
    </location>
</feature>
<feature type="region of interest" description="Disordered" evidence="1">
    <location>
        <begin position="3326"/>
        <end position="3365"/>
    </location>
</feature>
<feature type="compositionally biased region" description="Polar residues" evidence="1">
    <location>
        <begin position="2228"/>
        <end position="2243"/>
    </location>
</feature>
<feature type="region of interest" description="Disordered" evidence="1">
    <location>
        <begin position="301"/>
        <end position="325"/>
    </location>
</feature>
<feature type="compositionally biased region" description="Polar residues" evidence="1">
    <location>
        <begin position="496"/>
        <end position="515"/>
    </location>
</feature>
<feature type="compositionally biased region" description="Basic and acidic residues" evidence="1">
    <location>
        <begin position="761"/>
        <end position="773"/>
    </location>
</feature>
<feature type="compositionally biased region" description="Basic and acidic residues" evidence="1">
    <location>
        <begin position="66"/>
        <end position="76"/>
    </location>
</feature>
<feature type="compositionally biased region" description="Basic and acidic residues" evidence="1">
    <location>
        <begin position="3638"/>
        <end position="3647"/>
    </location>
</feature>
<feature type="compositionally biased region" description="Low complexity" evidence="1">
    <location>
        <begin position="1195"/>
        <end position="1204"/>
    </location>
</feature>
<feature type="compositionally biased region" description="Polar residues" evidence="1">
    <location>
        <begin position="855"/>
        <end position="871"/>
    </location>
</feature>
<feature type="region of interest" description="Disordered" evidence="1">
    <location>
        <begin position="2996"/>
        <end position="3082"/>
    </location>
</feature>
<dbReference type="Proteomes" id="UP000275078">
    <property type="component" value="Unassembled WGS sequence"/>
</dbReference>
<name>A0A3N4HLG5_ASCIM</name>
<feature type="region of interest" description="Disordered" evidence="1">
    <location>
        <begin position="157"/>
        <end position="181"/>
    </location>
</feature>
<feature type="compositionally biased region" description="Polar residues" evidence="1">
    <location>
        <begin position="2635"/>
        <end position="2652"/>
    </location>
</feature>
<feature type="region of interest" description="Disordered" evidence="1">
    <location>
        <begin position="2228"/>
        <end position="2257"/>
    </location>
</feature>
<feature type="compositionally biased region" description="Basic and acidic residues" evidence="1">
    <location>
        <begin position="2653"/>
        <end position="2667"/>
    </location>
</feature>
<reference evidence="2 3" key="1">
    <citation type="journal article" date="2018" name="Nat. Ecol. Evol.">
        <title>Pezizomycetes genomes reveal the molecular basis of ectomycorrhizal truffle lifestyle.</title>
        <authorList>
            <person name="Murat C."/>
            <person name="Payen T."/>
            <person name="Noel B."/>
            <person name="Kuo A."/>
            <person name="Morin E."/>
            <person name="Chen J."/>
            <person name="Kohler A."/>
            <person name="Krizsan K."/>
            <person name="Balestrini R."/>
            <person name="Da Silva C."/>
            <person name="Montanini B."/>
            <person name="Hainaut M."/>
            <person name="Levati E."/>
            <person name="Barry K.W."/>
            <person name="Belfiori B."/>
            <person name="Cichocki N."/>
            <person name="Clum A."/>
            <person name="Dockter R.B."/>
            <person name="Fauchery L."/>
            <person name="Guy J."/>
            <person name="Iotti M."/>
            <person name="Le Tacon F."/>
            <person name="Lindquist E.A."/>
            <person name="Lipzen A."/>
            <person name="Malagnac F."/>
            <person name="Mello A."/>
            <person name="Molinier V."/>
            <person name="Miyauchi S."/>
            <person name="Poulain J."/>
            <person name="Riccioni C."/>
            <person name="Rubini A."/>
            <person name="Sitrit Y."/>
            <person name="Splivallo R."/>
            <person name="Traeger S."/>
            <person name="Wang M."/>
            <person name="Zifcakova L."/>
            <person name="Wipf D."/>
            <person name="Zambonelli A."/>
            <person name="Paolocci F."/>
            <person name="Nowrousian M."/>
            <person name="Ottonello S."/>
            <person name="Baldrian P."/>
            <person name="Spatafora J.W."/>
            <person name="Henrissat B."/>
            <person name="Nagy L.G."/>
            <person name="Aury J.M."/>
            <person name="Wincker P."/>
            <person name="Grigoriev I.V."/>
            <person name="Bonfante P."/>
            <person name="Martin F.M."/>
        </authorList>
    </citation>
    <scope>NUCLEOTIDE SEQUENCE [LARGE SCALE GENOMIC DNA]</scope>
    <source>
        <strain evidence="2 3">RN42</strain>
    </source>
</reference>
<feature type="region of interest" description="Disordered" evidence="1">
    <location>
        <begin position="2474"/>
        <end position="2591"/>
    </location>
</feature>
<feature type="region of interest" description="Disordered" evidence="1">
    <location>
        <begin position="3122"/>
        <end position="3143"/>
    </location>
</feature>
<feature type="compositionally biased region" description="Basic and acidic residues" evidence="1">
    <location>
        <begin position="1998"/>
        <end position="2013"/>
    </location>
</feature>
<feature type="region of interest" description="Disordered" evidence="1">
    <location>
        <begin position="1255"/>
        <end position="1431"/>
    </location>
</feature>
<feature type="compositionally biased region" description="Basic and acidic residues" evidence="1">
    <location>
        <begin position="2334"/>
        <end position="2346"/>
    </location>
</feature>
<feature type="compositionally biased region" description="Pro residues" evidence="1">
    <location>
        <begin position="838"/>
        <end position="851"/>
    </location>
</feature>
<sequence length="3665" mass="403453">MSRFLDLEATEERQSYLNRHTYTGVQMGHRHGSPRSVASRARAYGSSFMSSRRGLRSSHRHMSMHRSREDHDHAEHANGSPESATDGMRRSRSRSVDSRSSTATIHGTGIGSIYTFNPDNIVNCSTDNIISNLEISGPLSNSDDAYYGSDEFFENEEFSTTDSETSCGDIESENETGSDWSGLYDGFINDGSSTPPCSDSEISVFYSAALEDREFHDQDSCSDRDNHAGDHPDHLDVDLDLDLDRGAGDKIYGLNCKHHLDREVAIDLDIATIEVLGLSKTITTPGPDNCNAYVNVMARQTPPVKRPPNQTKATTNPTNTSAVPSHTHVSYADGGQGIVRQGTPIPSHLKPPPASPRTVSDYMARAQAIPFKQPQWKIDLAERSRRELEALRNAREVRHQLTLATAAAPWQEHPQTEPSPLSPAHTNDSTATANKDTSASVESRNNPPPVVVRLEGSSSKSLNIRADSTSTGKVTESWKPPVKTSTSVESPPGLQLQRSHSSVDIPDCSTNQHGIYNSRRDYNRDDPIRSNRTHLPPNGPAAVEKAPNFSQSQHLSSTTSPRPPSAPQRTSDTAATSQTPRPRHAGKLSPVSQSSSSQDPPTRRPKNVALTTIVALSSTATGLTTEPLPRNTNRHRTTVDKTETDTRVQPATHSTAGTGNNDTPKRHTNHPFGYRPVARRAVINRPDRPKFTQPPVVSDTAQIVEKQEICGDPPEAIATDRSTDTRLDTINELGSDQKEQDQREIKTDQGCTGIDASTRSPDLDPREAMRHPQEAGIQPRPSLNSHMGQSGSNRAVQFEHYTPESFDQSTSSQRPKPIAPEHSAQSPKRRHSNAADPRQPPPDPRQPPLQPRGPVQNTRQIQAVSQLQAAGTDSERTRPIDDGPWDAQAPISTQTRQYAQLQRRPPETNNSQDRRQQEGILRSGVQQPGQPPPVPTFHSRSQETTRYPEQSSLHKSAMPGGAANVHPVAQDLSYRNSANDQKAWQNPPAAGQRPVQGGLNVDMGPIHSEIRWPQETRQPMGPAMEQYRQDSTRTNQQTTPSSHTVDNRGRPHEEEIQLTTPRRSPPQPFQPDQNRRGSGQRDVQYGRKGSDHIYQQPQQHQHGSGEGTQPLQQQPQLHRQQMFQPPPPPPPLHHRDQQQQQSIIEQQQRQLNVQQSPHFNGQAQQLPYNQPVQQSGNFQQNESREDVLNDPHSYPPQNNRQPPNYTHTSGYGTQQNNQYSTSNFTFEGNPLADNFDQTNRPPGSAYQPVASAPIIDSNAAPHGHQYRRTSPLSNSANAANMLSTSSSRPYAASGRGNAVDGSSSNRNFPRGDMGPPVGWPSRGVGTDGVQHVGNRTGYQVSLQRSSAPPTAGYAGDPQTRTHDRSSGTNRQDNGINQRKRRKTDMGIANRDSNSVLHQPHEQMRQPQAQTRETVLQYQGQRPSNEPPPAAQNTVIRNINQQLPAGMRAESCPYSNTPAYNVNAAITPDRTAAQFRTPNHTSIMHHPIPVAPIARQGDQMVPTLSPMPFAGQTTEIQTMNGERFGYDGQPIKQEGTRGVSVVTINDSDSDDGYPESKQDLARRARLKSARRPSDCDTKTLETRGVSAVLDEVDEEDQEYDDDDDSSEFDGRKNVARCYIQESRHKGDHQKVIFDTNDTNMVRSRYTPTADKGITPCEIRVLRPQCSKKPTPCLFVDGQPGGWVDEDVELLLFLAVHHRIEGTVKWISHESTSFGTRSIGWVTWEAYEYLEFAWPWDRSWDNDIAKLPRCLAIDCGNPPISVTFQSATTRDLSGFARKITRLRLDPGLQLQILRRNGPMAKADPWTWGYSTQLQPHEQANHTTGRIDYGLINPAAPATGDPSSARYRFSPGPAATATRSTVERVGRIHDHGHNRQQSSTGGQWPQVPARSETTMLGALPVIYGQASQMDSRDINGNTDERYHNRTGETAQFVRNPTENHPRLAHVHGRETFPPPPAHATMATPSGLSNAYHQLQNDHQARGQIARQHPPVPSSTQQYAPDYHDLRSPRQDARHANPYDQIPGEQLSQHAPRTLHTFNQSQGYAQEQPTRISQNGHRDQAMHRLLGAPSVLQPYGTTGFSNHSSNHVLPHEYDTRPRQAPDTIGYGNGTAQERQDLGRNIHSHAGASEPVHRTAYQSYDQQHPQGKQKSPVTTPHAMQPGGRNKEYMPNHTSIRMQQQYGQEQQQRLFAPLNGPLSNSGTDAVRQLQQIHGQGSQIQQRMLAPQMSYNDMHSNSNLNNTRVSTGPQSHGHGVDGNHSGRNNGQVRGAQYGYNNTTATDHAGHMMQTQRHGTDARQVPATSNIQHQSNGTSGDDFGGGHHDSSGRALLQPDPYVDMGLTRKDTGGKKKYNNREMGELMGIPQADVRGKKKDIRITFASKYNWFLREAFTKLDPDLIQPGLIQTLFIEFGLAHGWDHVKCRKILVSLCEDGGRNWRRLLRSKGILSPYVPPAKKIQPVTTRNSATGVSVGMQIHYPQHTTQSTSQLHGHGLRNEQQRVQSSNRRQDVSGNVNVNQQLGHGNNTAQSSQYRPLLQPPPGHDAGQRNDHIQVRTTSNQQGLGSGHGANAVGNLHGNAPAGNGVPQARLNSNPTRGHDQYEQPVLVQDRSRAPFNSRMAAATVTATVQRPVLADIQPGGINTEAVSNQQPCAPAYNTSRPARQEDTRSQFQDRHAGYPGHDQQHRHVHYPEQLQGQAGYRGDQAQEQPQDRINQQWAPRSSDNSLLDMVEEMGGLQGGYRDSNIQIRQQMNTADMNQHRPSVVQFDLRSNDVGASQLDPAAAVLLSSSNHTAGLSDGTHLGSMPSSPPARLYYNRPKVGASYVEPNNSMSLPVLHGTDDADPSYPNAVDRSGPRPLYLRGTSNSRPTMPQPVVPPDVEFRNNQHANWNYVPQAPVDATLANIGRQQNGHGKYGTHVLDGNGNQLVYYDTEDEDYAPDGEGADYDGDDMDEVEAYGSGLQDDLDTRDQQPRDRAYTGNTQFDDPARTMEGVELPPRNSYMADMATAAAGSSSTSRSYLSDRPDGAGYVQQKFGITNDNYGNDHESRGQTNGHAYGPDPRSDQRDISRVHGPAPGGYLATPPVQVSDASMASSGPHFSTYASAAGTGNGAYGHMSSRMPDSERREINMEYMVPPAGSTYNSGDNRPRQVQDGYPYDQQDHDNFVPNYEQAAPYDSSGRPNNSNIDIDTGIRIRDQREQPHIDDISGYNYSSRSSLLTPPATQLQVHMDNINPRNDILEERHDMINSNDRAYDQAARPDHVRLDRRMQVQPRPEQLQMHSDRDDVYNSRTDSSMPAALTQLSSSARHGYTYGPNTHSHIYPAEPILQGAWARNSPHLQYSGDLQHDPSVSASAGPTALLNGQRSSSSRSGQNMGYEPSGIATAAAWSSPFDHYRPDPAQAQYATQDDGYRKPVSISRARGSTPQMHYQSSPPNRAQHDLNRYSQQGLDLGIPQSQYPASQHVISQQPGGRPVQNAYADVDMARGALPDSQQAPVHLNPQVNQYYDGNGQQNTSRQAFPAHVSSDQDSIYSTIYVQQPEPKRRRTSPGRARAAEPESVTIPGAGTGAGNNGRNGKGSASRGGAATAGRGRGGGKGTGKARGGAHGGGTGAGKGKQGTNKGAKRVEPSAKGAGVGDKGKRLPRLGNSELESYFHMREDGPSTHSGGWDPRQTMHSGYH</sequence>
<dbReference type="EMBL" id="ML119840">
    <property type="protein sequence ID" value="RPA72931.1"/>
    <property type="molecule type" value="Genomic_DNA"/>
</dbReference>
<feature type="compositionally biased region" description="Basic and acidic residues" evidence="1">
    <location>
        <begin position="518"/>
        <end position="529"/>
    </location>
</feature>
<feature type="region of interest" description="Disordered" evidence="1">
    <location>
        <begin position="3494"/>
        <end position="3513"/>
    </location>
</feature>
<feature type="region of interest" description="Disordered" evidence="1">
    <location>
        <begin position="620"/>
        <end position="672"/>
    </location>
</feature>
<feature type="compositionally biased region" description="Basic and acidic residues" evidence="1">
    <location>
        <begin position="1045"/>
        <end position="1055"/>
    </location>
</feature>
<feature type="compositionally biased region" description="Polar residues" evidence="1">
    <location>
        <begin position="938"/>
        <end position="954"/>
    </location>
</feature>
<feature type="region of interest" description="Disordered" evidence="1">
    <location>
        <begin position="2923"/>
        <end position="2983"/>
    </location>
</feature>
<feature type="compositionally biased region" description="Polar residues" evidence="1">
    <location>
        <begin position="308"/>
        <end position="325"/>
    </location>
</feature>
<feature type="region of interest" description="Disordered" evidence="1">
    <location>
        <begin position="1542"/>
        <end position="1579"/>
    </location>
</feature>
<feature type="compositionally biased region" description="Basic and acidic residues" evidence="1">
    <location>
        <begin position="2085"/>
        <end position="2095"/>
    </location>
</feature>
<feature type="region of interest" description="Disordered" evidence="1">
    <location>
        <begin position="3521"/>
        <end position="3665"/>
    </location>
</feature>
<evidence type="ECO:0000256" key="1">
    <source>
        <dbReference type="SAM" id="MobiDB-lite"/>
    </source>
</evidence>
<feature type="compositionally biased region" description="Basic and acidic residues" evidence="1">
    <location>
        <begin position="2954"/>
        <end position="2965"/>
    </location>
</feature>